<keyword evidence="4" id="KW-0274">FAD</keyword>
<evidence type="ECO:0000256" key="1">
    <source>
        <dbReference type="ARBA" id="ARBA00001974"/>
    </source>
</evidence>
<dbReference type="VEuPathDB" id="FungiDB:FFUJ_14255"/>
<dbReference type="InterPro" id="IPR050281">
    <property type="entry name" value="Flavin_monoamine_oxidase"/>
</dbReference>
<protein>
    <recommendedName>
        <fullName evidence="4">Amine oxidase</fullName>
        <ecNumber evidence="4">1.4.3.-</ecNumber>
    </recommendedName>
</protein>
<keyword evidence="4" id="KW-0285">Flavoprotein</keyword>
<feature type="binding site" evidence="3">
    <location>
        <begin position="33"/>
        <end position="34"/>
    </location>
    <ligand>
        <name>FAD</name>
        <dbReference type="ChEBI" id="CHEBI:57692"/>
    </ligand>
</feature>
<feature type="binding site" evidence="3">
    <location>
        <begin position="58"/>
        <end position="61"/>
    </location>
    <ligand>
        <name>FAD</name>
        <dbReference type="ChEBI" id="CHEBI:57692"/>
    </ligand>
</feature>
<evidence type="ECO:0000256" key="4">
    <source>
        <dbReference type="RuleBase" id="RU362067"/>
    </source>
</evidence>
<feature type="binding site" evidence="3">
    <location>
        <position position="248"/>
    </location>
    <ligand>
        <name>FAD</name>
        <dbReference type="ChEBI" id="CHEBI:57692"/>
    </ligand>
</feature>
<dbReference type="Gene3D" id="1.10.405.10">
    <property type="entry name" value="Guanine Nucleotide Dissociation Inhibitor, domain 1"/>
    <property type="match status" value="1"/>
</dbReference>
<evidence type="ECO:0000256" key="3">
    <source>
        <dbReference type="PIRSR" id="PIRSR601613-1"/>
    </source>
</evidence>
<name>S0EPA6_GIBF5</name>
<feature type="binding site" evidence="3">
    <location>
        <position position="452"/>
    </location>
    <ligand>
        <name>FAD</name>
        <dbReference type="ChEBI" id="CHEBI:57692"/>
    </ligand>
</feature>
<dbReference type="GeneID" id="35407707"/>
<keyword evidence="2 4" id="KW-0560">Oxidoreductase</keyword>
<dbReference type="HOGENOM" id="CLU_004498_8_3_1"/>
<evidence type="ECO:0000313" key="7">
    <source>
        <dbReference type="Proteomes" id="UP000016800"/>
    </source>
</evidence>
<dbReference type="PANTHER" id="PTHR10742">
    <property type="entry name" value="FLAVIN MONOAMINE OXIDASE"/>
    <property type="match status" value="1"/>
</dbReference>
<dbReference type="PANTHER" id="PTHR10742:SF342">
    <property type="entry name" value="AMINE OXIDASE"/>
    <property type="match status" value="1"/>
</dbReference>
<evidence type="ECO:0000259" key="5">
    <source>
        <dbReference type="Pfam" id="PF01593"/>
    </source>
</evidence>
<comment type="cofactor">
    <cofactor evidence="1 4">
        <name>FAD</name>
        <dbReference type="ChEBI" id="CHEBI:57692"/>
    </cofactor>
</comment>
<dbReference type="Gene3D" id="3.50.50.60">
    <property type="entry name" value="FAD/NAD(P)-binding domain"/>
    <property type="match status" value="1"/>
</dbReference>
<feature type="domain" description="Amine oxidase" evidence="5">
    <location>
        <begin position="13"/>
        <end position="476"/>
    </location>
</feature>
<dbReference type="EC" id="1.4.3.-" evidence="4"/>
<evidence type="ECO:0000313" key="6">
    <source>
        <dbReference type="EMBL" id="CCT76274.1"/>
    </source>
</evidence>
<reference evidence="7" key="1">
    <citation type="journal article" date="2013" name="PLoS Pathog.">
        <title>Deciphering the cryptic genome: genome-wide analyses of the rice pathogen Fusarium fujikuroi reveal complex regulation of secondary metabolism and novel metabolites.</title>
        <authorList>
            <person name="Wiemann P."/>
            <person name="Sieber C.M."/>
            <person name="von Bargen K.W."/>
            <person name="Studt L."/>
            <person name="Niehaus E.M."/>
            <person name="Espino J.J."/>
            <person name="Huss K."/>
            <person name="Michielse C.B."/>
            <person name="Albermann S."/>
            <person name="Wagner D."/>
            <person name="Bergner S.V."/>
            <person name="Connolly L.R."/>
            <person name="Fischer A."/>
            <person name="Reuter G."/>
            <person name="Kleigrewe K."/>
            <person name="Bald T."/>
            <person name="Wingfield B.D."/>
            <person name="Ophir R."/>
            <person name="Freeman S."/>
            <person name="Hippler M."/>
            <person name="Smith K.M."/>
            <person name="Brown D.W."/>
            <person name="Proctor R.H."/>
            <person name="Munsterkotter M."/>
            <person name="Freitag M."/>
            <person name="Humpf H.U."/>
            <person name="Guldener U."/>
            <person name="Tudzynski B."/>
        </authorList>
    </citation>
    <scope>NUCLEOTIDE SEQUENCE [LARGE SCALE GENOMIC DNA]</scope>
    <source>
        <strain evidence="7">CBS 195.34 / IMI 58289 / NRRL A-6831</strain>
    </source>
</reference>
<gene>
    <name evidence="6" type="ORF">FFUJ_14255</name>
</gene>
<dbReference type="SUPFAM" id="SSF54373">
    <property type="entry name" value="FAD-linked reductases, C-terminal domain"/>
    <property type="match status" value="1"/>
</dbReference>
<dbReference type="Gene3D" id="3.90.660.10">
    <property type="match status" value="1"/>
</dbReference>
<sequence length="552" mass="61802">MPSYNVGIVGAGIAGLYTALLLQREGHSVHIFEATNRIGGRVYTHYFTAAENQYYEAGAMRIPDIESHGVVFSLIKYLNGHKNVPARMDIRLIDYVYRHENNDMYFNSSTVQGEVMTLTPLTAGWISVPESYKTKNAGELLDEAFCGLSHGENDSFDRAISRIVREYDHCTFRHFLISVKHWPPSVIDFVEATVFQPNEFSLSVPEIYMRLQEFKAGKWKTINQGMSRLPEAMAWLVGYQNITIGAQVTQVITLNDKRIRIKAVGHDGIIDAEFDRLVLAIPPAALQRIANRPTWSLEKETAIRSLQLEPLYKMGLRFKTRFWEDVSCGGNFGGQTNTDLPIRWLVFPSHGIGESEPGVLLVYGWMTDAANWFPLDPIQRRALALECIAKMFQGKRDRTGAEINVHELLIESSDTIWSEQTATGATMFRPGQLTRHFAEASRPEGNIFFAGEHLSYHHTWIAGAIHSGIQAARDLLDINVQPLDPGLLSENQKGIDVKDIAKAKFKLNPNALLNLSFRKNISECNCPEGSSELIASKGHQSALGPIVTNLEA</sequence>
<dbReference type="GO" id="GO:0009063">
    <property type="term" value="P:amino acid catabolic process"/>
    <property type="evidence" value="ECO:0007669"/>
    <property type="project" value="TreeGrafter"/>
</dbReference>
<dbReference type="STRING" id="1279085.S0EPA6"/>
<dbReference type="PRINTS" id="PR00757">
    <property type="entry name" value="AMINEOXDASEF"/>
</dbReference>
<dbReference type="InterPro" id="IPR001613">
    <property type="entry name" value="Flavin_amine_oxidase"/>
</dbReference>
<organism evidence="6 7">
    <name type="scientific">Gibberella fujikuroi (strain CBS 195.34 / IMI 58289 / NRRL A-6831)</name>
    <name type="common">Bakanae and foot rot disease fungus</name>
    <name type="synonym">Fusarium fujikuroi</name>
    <dbReference type="NCBI Taxonomy" id="1279085"/>
    <lineage>
        <taxon>Eukaryota</taxon>
        <taxon>Fungi</taxon>
        <taxon>Dikarya</taxon>
        <taxon>Ascomycota</taxon>
        <taxon>Pezizomycotina</taxon>
        <taxon>Sordariomycetes</taxon>
        <taxon>Hypocreomycetidae</taxon>
        <taxon>Hypocreales</taxon>
        <taxon>Nectriaceae</taxon>
        <taxon>Fusarium</taxon>
        <taxon>Fusarium fujikuroi species complex</taxon>
    </lineage>
</organism>
<dbReference type="RefSeq" id="XP_023438320.1">
    <property type="nucleotide sequence ID" value="XM_023571094.1"/>
</dbReference>
<dbReference type="AlphaFoldDB" id="S0EPA6"/>
<dbReference type="GO" id="GO:0001716">
    <property type="term" value="F:L-amino-acid oxidase activity"/>
    <property type="evidence" value="ECO:0007669"/>
    <property type="project" value="TreeGrafter"/>
</dbReference>
<accession>S0EPA6</accession>
<dbReference type="SMR" id="S0EPA6"/>
<dbReference type="SUPFAM" id="SSF51905">
    <property type="entry name" value="FAD/NAD(P)-binding domain"/>
    <property type="match status" value="1"/>
</dbReference>
<dbReference type="InterPro" id="IPR036188">
    <property type="entry name" value="FAD/NAD-bd_sf"/>
</dbReference>
<dbReference type="Proteomes" id="UP000016800">
    <property type="component" value="Chromosome XII"/>
</dbReference>
<dbReference type="InterPro" id="IPR002937">
    <property type="entry name" value="Amino_oxidase"/>
</dbReference>
<evidence type="ECO:0000256" key="2">
    <source>
        <dbReference type="ARBA" id="ARBA00023002"/>
    </source>
</evidence>
<dbReference type="EMBL" id="HF679034">
    <property type="protein sequence ID" value="CCT76274.1"/>
    <property type="molecule type" value="Genomic_DNA"/>
</dbReference>
<keyword evidence="7" id="KW-1185">Reference proteome</keyword>
<comment type="similarity">
    <text evidence="4">Belongs to the flavin monoamine oxidase family.</text>
</comment>
<feature type="binding site" evidence="3">
    <location>
        <position position="61"/>
    </location>
    <ligand>
        <name>substrate</name>
    </ligand>
</feature>
<proteinExistence type="inferred from homology"/>
<dbReference type="Pfam" id="PF01593">
    <property type="entry name" value="Amino_oxidase"/>
    <property type="match status" value="1"/>
</dbReference>